<gene>
    <name evidence="1" type="ORF">RRG08_065526</name>
</gene>
<proteinExistence type="predicted"/>
<accession>A0AAE1E0B6</accession>
<comment type="caution">
    <text evidence="1">The sequence shown here is derived from an EMBL/GenBank/DDBJ whole genome shotgun (WGS) entry which is preliminary data.</text>
</comment>
<organism evidence="1 2">
    <name type="scientific">Elysia crispata</name>
    <name type="common">lettuce slug</name>
    <dbReference type="NCBI Taxonomy" id="231223"/>
    <lineage>
        <taxon>Eukaryota</taxon>
        <taxon>Metazoa</taxon>
        <taxon>Spiralia</taxon>
        <taxon>Lophotrochozoa</taxon>
        <taxon>Mollusca</taxon>
        <taxon>Gastropoda</taxon>
        <taxon>Heterobranchia</taxon>
        <taxon>Euthyneura</taxon>
        <taxon>Panpulmonata</taxon>
        <taxon>Sacoglossa</taxon>
        <taxon>Placobranchoidea</taxon>
        <taxon>Plakobranchidae</taxon>
        <taxon>Elysia</taxon>
    </lineage>
</organism>
<name>A0AAE1E0B6_9GAST</name>
<dbReference type="EMBL" id="JAWDGP010001794">
    <property type="protein sequence ID" value="KAK3788173.1"/>
    <property type="molecule type" value="Genomic_DNA"/>
</dbReference>
<dbReference type="AlphaFoldDB" id="A0AAE1E0B6"/>
<sequence>MMDWLFSLLAANASTYRAEIGNAARVLTGSDYSTQRLHLSGLARPVSADSNRDTVTIM</sequence>
<evidence type="ECO:0000313" key="2">
    <source>
        <dbReference type="Proteomes" id="UP001283361"/>
    </source>
</evidence>
<keyword evidence="2" id="KW-1185">Reference proteome</keyword>
<reference evidence="1" key="1">
    <citation type="journal article" date="2023" name="G3 (Bethesda)">
        <title>A reference genome for the long-term kleptoplast-retaining sea slug Elysia crispata morphotype clarki.</title>
        <authorList>
            <person name="Eastman K.E."/>
            <person name="Pendleton A.L."/>
            <person name="Shaikh M.A."/>
            <person name="Suttiyut T."/>
            <person name="Ogas R."/>
            <person name="Tomko P."/>
            <person name="Gavelis G."/>
            <person name="Widhalm J.R."/>
            <person name="Wisecaver J.H."/>
        </authorList>
    </citation>
    <scope>NUCLEOTIDE SEQUENCE</scope>
    <source>
        <strain evidence="1">ECLA1</strain>
    </source>
</reference>
<evidence type="ECO:0000313" key="1">
    <source>
        <dbReference type="EMBL" id="KAK3788173.1"/>
    </source>
</evidence>
<protein>
    <submittedName>
        <fullName evidence="1">Uncharacterized protein</fullName>
    </submittedName>
</protein>
<dbReference type="Proteomes" id="UP001283361">
    <property type="component" value="Unassembled WGS sequence"/>
</dbReference>